<gene>
    <name evidence="2" type="ORF">GCM10017559_53420</name>
</gene>
<dbReference type="PANTHER" id="PTHR34293:SF1">
    <property type="entry name" value="HTH-TYPE TRANSCRIPTIONAL REGULATOR TRMBL2"/>
    <property type="match status" value="1"/>
</dbReference>
<dbReference type="SMART" id="SM00421">
    <property type="entry name" value="HTH_LUXR"/>
    <property type="match status" value="1"/>
</dbReference>
<dbReference type="Gene3D" id="1.10.10.10">
    <property type="entry name" value="Winged helix-like DNA-binding domain superfamily/Winged helix DNA-binding domain"/>
    <property type="match status" value="1"/>
</dbReference>
<protein>
    <submittedName>
        <fullName evidence="2">Helix-turn-helix domain-containing protein</fullName>
    </submittedName>
</protein>
<dbReference type="InterPro" id="IPR000792">
    <property type="entry name" value="Tscrpt_reg_LuxR_C"/>
</dbReference>
<dbReference type="InterPro" id="IPR051797">
    <property type="entry name" value="TrmB-like"/>
</dbReference>
<proteinExistence type="predicted"/>
<reference evidence="3" key="1">
    <citation type="journal article" date="2019" name="Int. J. Syst. Evol. Microbiol.">
        <title>The Global Catalogue of Microorganisms (GCM) 10K type strain sequencing project: providing services to taxonomists for standard genome sequencing and annotation.</title>
        <authorList>
            <consortium name="The Broad Institute Genomics Platform"/>
            <consortium name="The Broad Institute Genome Sequencing Center for Infectious Disease"/>
            <person name="Wu L."/>
            <person name="Ma J."/>
        </authorList>
    </citation>
    <scope>NUCLEOTIDE SEQUENCE [LARGE SCALE GENOMIC DNA]</scope>
    <source>
        <strain evidence="3">JCM 3106</strain>
    </source>
</reference>
<sequence length="335" mass="36988">MVEKPTLQRLGLDGPTEAVYRAMIDDRRRHIDDLVDRLGLPEGEIKAALDQLAKLDLLRPLGDGTGQLVDPHLGLKSLLLQRISRIEDLLEEFEEDRSAVLTLLNRYDDLNPGDEAGDYAIGSDAVLDRLRGLADRATVEWAAFVPGGTGFASLLAPAWSLEQRVRRRGVSTRTVYTDSIRNDAKMSRRDAGMPDHPAYGEELGDRARTVPSLPVHMVVIDRSVAVLPLDPDEPCKGVIQLSTPGALAALSTLFESTWERAVPLETDIPPNEHGLTPQERELLRLLSHGLTDDVIRRRLGVSLRTVRRMVADLFVSLGADSRFAAGYQAAKRGWL</sequence>
<dbReference type="EMBL" id="BAAAWD010000014">
    <property type="protein sequence ID" value="GAA3021814.1"/>
    <property type="molecule type" value="Genomic_DNA"/>
</dbReference>
<keyword evidence="3" id="KW-1185">Reference proteome</keyword>
<dbReference type="CDD" id="cd06170">
    <property type="entry name" value="LuxR_C_like"/>
    <property type="match status" value="1"/>
</dbReference>
<evidence type="ECO:0000259" key="1">
    <source>
        <dbReference type="SMART" id="SM00421"/>
    </source>
</evidence>
<dbReference type="InterPro" id="IPR036388">
    <property type="entry name" value="WH-like_DNA-bd_sf"/>
</dbReference>
<dbReference type="PANTHER" id="PTHR34293">
    <property type="entry name" value="HTH-TYPE TRANSCRIPTIONAL REGULATOR TRMBL2"/>
    <property type="match status" value="1"/>
</dbReference>
<dbReference type="InterPro" id="IPR016032">
    <property type="entry name" value="Sig_transdc_resp-reg_C-effctor"/>
</dbReference>
<accession>A0ABP6KTE5</accession>
<organism evidence="2 3">
    <name type="scientific">Streptosporangium longisporum</name>
    <dbReference type="NCBI Taxonomy" id="46187"/>
    <lineage>
        <taxon>Bacteria</taxon>
        <taxon>Bacillati</taxon>
        <taxon>Actinomycetota</taxon>
        <taxon>Actinomycetes</taxon>
        <taxon>Streptosporangiales</taxon>
        <taxon>Streptosporangiaceae</taxon>
        <taxon>Streptosporangium</taxon>
    </lineage>
</organism>
<comment type="caution">
    <text evidence="2">The sequence shown here is derived from an EMBL/GenBank/DDBJ whole genome shotgun (WGS) entry which is preliminary data.</text>
</comment>
<evidence type="ECO:0000313" key="2">
    <source>
        <dbReference type="EMBL" id="GAA3021814.1"/>
    </source>
</evidence>
<dbReference type="Proteomes" id="UP001499930">
    <property type="component" value="Unassembled WGS sequence"/>
</dbReference>
<dbReference type="SUPFAM" id="SSF46894">
    <property type="entry name" value="C-terminal effector domain of the bipartite response regulators"/>
    <property type="match status" value="1"/>
</dbReference>
<evidence type="ECO:0000313" key="3">
    <source>
        <dbReference type="Proteomes" id="UP001499930"/>
    </source>
</evidence>
<name>A0ABP6KTE5_9ACTN</name>
<feature type="domain" description="HTH luxR-type" evidence="1">
    <location>
        <begin position="272"/>
        <end position="329"/>
    </location>
</feature>